<reference evidence="3 4" key="1">
    <citation type="submission" date="2017-06" db="EMBL/GenBank/DDBJ databases">
        <authorList>
            <person name="Kim H.J."/>
            <person name="Triplett B.A."/>
        </authorList>
    </citation>
    <scope>NUCLEOTIDE SEQUENCE [LARGE SCALE GENOMIC DNA]</scope>
    <source>
        <strain evidence="3 4">S18795</strain>
    </source>
</reference>
<dbReference type="GO" id="GO:0004190">
    <property type="term" value="F:aspartic-type endopeptidase activity"/>
    <property type="evidence" value="ECO:0007669"/>
    <property type="project" value="InterPro"/>
</dbReference>
<dbReference type="EMBL" id="NIXP01000082">
    <property type="protein sequence ID" value="OWR33302.1"/>
    <property type="molecule type" value="Genomic_DNA"/>
</dbReference>
<keyword evidence="5" id="KW-1185">Reference proteome</keyword>
<sequence>MRLLPRTAFQCTMLILLVAPAAGAAVTDIPFEQGKDHRIYVEGTINGSRPLRFLVDTGASAVAVARRIQQDARLVIDDRSENTGSDGVTFLDYSTHNVVQVGPVRRPMGAVVVDYQGRPFDAVLGWTFFQGKVLEIDYDRSLLRVHDALPDLTGHTQAHVRWIDNTPAVQVTLGNGSDVFAPWLALDTGSNGSIDLTYAFGARHHLQQAFPERLGTSQFSGSAGRKIRAVDVRVPVVAISALPLNGAKASITIDDDGSSGDGTLGSEILQQFNIMLDTRSGAIYLRPNRRSATRRPE</sequence>
<dbReference type="Proteomes" id="UP000197904">
    <property type="component" value="Unassembled WGS sequence"/>
</dbReference>
<name>A0A246KXK5_9GAMM</name>
<dbReference type="GO" id="GO:0006508">
    <property type="term" value="P:proteolysis"/>
    <property type="evidence" value="ECO:0007669"/>
    <property type="project" value="InterPro"/>
</dbReference>
<evidence type="ECO:0000313" key="2">
    <source>
        <dbReference type="EMBL" id="BCX44090.1"/>
    </source>
</evidence>
<evidence type="ECO:0000313" key="4">
    <source>
        <dbReference type="Proteomes" id="UP000197904"/>
    </source>
</evidence>
<feature type="chain" id="PRO_5044569977" description="Peptidase A2 domain-containing protein" evidence="1">
    <location>
        <begin position="25"/>
        <end position="297"/>
    </location>
</feature>
<dbReference type="PROSITE" id="PS00141">
    <property type="entry name" value="ASP_PROTEASE"/>
    <property type="match status" value="1"/>
</dbReference>
<dbReference type="EMBL" id="AP024684">
    <property type="protein sequence ID" value="BCX44090.1"/>
    <property type="molecule type" value="Genomic_DNA"/>
</dbReference>
<feature type="signal peptide" evidence="1">
    <location>
        <begin position="1"/>
        <end position="24"/>
    </location>
</feature>
<gene>
    <name evidence="3" type="ORF">CEE55_12695</name>
    <name evidence="2" type="ORF">STNY_R22890</name>
</gene>
<evidence type="ECO:0000256" key="1">
    <source>
        <dbReference type="SAM" id="SignalP"/>
    </source>
</evidence>
<accession>A0A246KXK5</accession>
<proteinExistence type="predicted"/>
<protein>
    <recommendedName>
        <fullName evidence="6">Peptidase A2 domain-containing protein</fullName>
    </recommendedName>
</protein>
<organism evidence="3 4">
    <name type="scientific">Stenotrophomonas pavanii</name>
    <dbReference type="NCBI Taxonomy" id="487698"/>
    <lineage>
        <taxon>Bacteria</taxon>
        <taxon>Pseudomonadati</taxon>
        <taxon>Pseudomonadota</taxon>
        <taxon>Gammaproteobacteria</taxon>
        <taxon>Lysobacterales</taxon>
        <taxon>Lysobacteraceae</taxon>
        <taxon>Stenotrophomonas</taxon>
    </lineage>
</organism>
<keyword evidence="1" id="KW-0732">Signal</keyword>
<dbReference type="AlphaFoldDB" id="A0A246KXK5"/>
<evidence type="ECO:0008006" key="6">
    <source>
        <dbReference type="Google" id="ProtNLM"/>
    </source>
</evidence>
<evidence type="ECO:0000313" key="3">
    <source>
        <dbReference type="EMBL" id="OWR33302.1"/>
    </source>
</evidence>
<dbReference type="RefSeq" id="WP_049467220.1">
    <property type="nucleotide sequence ID" value="NZ_AP024684.1"/>
</dbReference>
<dbReference type="Proteomes" id="UP000825066">
    <property type="component" value="Chromosome"/>
</dbReference>
<dbReference type="Pfam" id="PF13650">
    <property type="entry name" value="Asp_protease_2"/>
    <property type="match status" value="1"/>
</dbReference>
<reference evidence="2 5" key="2">
    <citation type="submission" date="2021-05" db="EMBL/GenBank/DDBJ databases">
        <title>Complete Genome Sequence of Stenotrophomonas pavanii strain Y.</title>
        <authorList>
            <person name="Dohra H."/>
            <person name="Mohad Din A.R.J."/>
            <person name="Suzuki K."/>
            <person name="Fatma A."/>
            <person name="Honjyo M."/>
            <person name="Nishimura T."/>
            <person name="Moriuch R."/>
            <person name="Masuda K."/>
            <person name="Minoura A."/>
            <person name="Tashiro Y."/>
            <person name="Futamata H."/>
        </authorList>
    </citation>
    <scope>NUCLEOTIDE SEQUENCE [LARGE SCALE GENOMIC DNA]</scope>
    <source>
        <strain evidence="2">Berkeley</strain>
        <strain evidence="5">Y</strain>
    </source>
</reference>
<evidence type="ECO:0000313" key="5">
    <source>
        <dbReference type="Proteomes" id="UP000825066"/>
    </source>
</evidence>
<dbReference type="Gene3D" id="2.40.70.10">
    <property type="entry name" value="Acid Proteases"/>
    <property type="match status" value="1"/>
</dbReference>
<dbReference type="InterPro" id="IPR034122">
    <property type="entry name" value="Retropepsin-like_bacterial"/>
</dbReference>
<dbReference type="CDD" id="cd05483">
    <property type="entry name" value="retropepsin_like_bacteria"/>
    <property type="match status" value="1"/>
</dbReference>
<dbReference type="SUPFAM" id="SSF50630">
    <property type="entry name" value="Acid proteases"/>
    <property type="match status" value="1"/>
</dbReference>
<dbReference type="InterPro" id="IPR001969">
    <property type="entry name" value="Aspartic_peptidase_AS"/>
</dbReference>
<dbReference type="InterPro" id="IPR021109">
    <property type="entry name" value="Peptidase_aspartic_dom_sf"/>
</dbReference>